<protein>
    <submittedName>
        <fullName evidence="5">Xylulose kinase</fullName>
        <ecNumber evidence="5">2.7.1.17</ecNumber>
    </submittedName>
</protein>
<dbReference type="EC" id="2.7.1.17" evidence="5"/>
<keyword evidence="2 5" id="KW-0418">Kinase</keyword>
<dbReference type="Gene3D" id="3.30.420.40">
    <property type="match status" value="2"/>
</dbReference>
<dbReference type="Pfam" id="PF00370">
    <property type="entry name" value="FGGY_N"/>
    <property type="match status" value="1"/>
</dbReference>
<dbReference type="Pfam" id="PF02782">
    <property type="entry name" value="FGGY_C"/>
    <property type="match status" value="1"/>
</dbReference>
<dbReference type="CDD" id="cd07773">
    <property type="entry name" value="ASKHA_NBD_FGGY_FK"/>
    <property type="match status" value="1"/>
</dbReference>
<dbReference type="InterPro" id="IPR018485">
    <property type="entry name" value="FGGY_C"/>
</dbReference>
<evidence type="ECO:0000259" key="4">
    <source>
        <dbReference type="Pfam" id="PF02782"/>
    </source>
</evidence>
<name>A0A645A4W0_9ZZZZ</name>
<dbReference type="EMBL" id="VSSQ01011052">
    <property type="protein sequence ID" value="MPM45883.1"/>
    <property type="molecule type" value="Genomic_DNA"/>
</dbReference>
<evidence type="ECO:0000256" key="1">
    <source>
        <dbReference type="ARBA" id="ARBA00022679"/>
    </source>
</evidence>
<evidence type="ECO:0000259" key="3">
    <source>
        <dbReference type="Pfam" id="PF00370"/>
    </source>
</evidence>
<reference evidence="5" key="1">
    <citation type="submission" date="2019-08" db="EMBL/GenBank/DDBJ databases">
        <authorList>
            <person name="Kucharzyk K."/>
            <person name="Murdoch R.W."/>
            <person name="Higgins S."/>
            <person name="Loffler F."/>
        </authorList>
    </citation>
    <scope>NUCLEOTIDE SEQUENCE</scope>
</reference>
<dbReference type="PANTHER" id="PTHR43095">
    <property type="entry name" value="SUGAR KINASE"/>
    <property type="match status" value="1"/>
</dbReference>
<dbReference type="InterPro" id="IPR000577">
    <property type="entry name" value="Carb_kinase_FGGY"/>
</dbReference>
<feature type="domain" description="Carbohydrate kinase FGGY C-terminal" evidence="4">
    <location>
        <begin position="254"/>
        <end position="435"/>
    </location>
</feature>
<dbReference type="GO" id="GO:0004856">
    <property type="term" value="F:D-xylulokinase activity"/>
    <property type="evidence" value="ECO:0007669"/>
    <property type="project" value="UniProtKB-EC"/>
</dbReference>
<dbReference type="InterPro" id="IPR018484">
    <property type="entry name" value="FGGY_N"/>
</dbReference>
<dbReference type="SUPFAM" id="SSF53067">
    <property type="entry name" value="Actin-like ATPase domain"/>
    <property type="match status" value="2"/>
</dbReference>
<evidence type="ECO:0000256" key="2">
    <source>
        <dbReference type="ARBA" id="ARBA00022777"/>
    </source>
</evidence>
<dbReference type="AlphaFoldDB" id="A0A645A4W0"/>
<dbReference type="InterPro" id="IPR043129">
    <property type="entry name" value="ATPase_NBD"/>
</dbReference>
<evidence type="ECO:0000313" key="5">
    <source>
        <dbReference type="EMBL" id="MPM45883.1"/>
    </source>
</evidence>
<sequence>MLFLAVDLGSTNTKAALYDQQMRCLAMQSAPVDYIRKDGFVEFEPEAYVSRVFDLIRSVSSGNNGEKICITLTGQAESLLVLGDSGAPLMNAISWMDERSAEECAALERTFSREACYARTGQPAALPTWPATKILWLRAHRPDVFAAAAHYILLKDYMVFRLTGKLVSDRSIATFTYYFDIYEQSYWPGMLSFLGIRDAQLPPLAEPCVMVGALLSAVAARLGLSPDTLVNNGTLDHFCGMIGTGNIREGLLSLSTGTVLGLSTLAASPVRRDTGIPMHYGFQPDSYVMLSASESGGVSLDWYKNAFLPDVSYRDIDREAALRKPGDVLFLPYLVGSNGPEFDLDACGMFYGLRSRHDAYDLALAVMDGVCHLLRKNCDQLRASGAGIERIIATGGGAKSALWCQMQANITGLPVCLPAEKEAALLGAAMIGAVSSGRFSSLADAVAKTVRFSGEYSPAPQPGDERRHRQFLRLYDAMIQTQRMP</sequence>
<dbReference type="PIRSF" id="PIRSF000538">
    <property type="entry name" value="GlpK"/>
    <property type="match status" value="1"/>
</dbReference>
<accession>A0A645A4W0</accession>
<keyword evidence="1 5" id="KW-0808">Transferase</keyword>
<comment type="caution">
    <text evidence="5">The sequence shown here is derived from an EMBL/GenBank/DDBJ whole genome shotgun (WGS) entry which is preliminary data.</text>
</comment>
<dbReference type="PROSITE" id="PS00445">
    <property type="entry name" value="FGGY_KINASES_2"/>
    <property type="match status" value="1"/>
</dbReference>
<dbReference type="InterPro" id="IPR018483">
    <property type="entry name" value="Carb_kinase_FGGY_CS"/>
</dbReference>
<proteinExistence type="predicted"/>
<feature type="domain" description="Carbohydrate kinase FGGY N-terminal" evidence="3">
    <location>
        <begin position="3"/>
        <end position="243"/>
    </location>
</feature>
<organism evidence="5">
    <name type="scientific">bioreactor metagenome</name>
    <dbReference type="NCBI Taxonomy" id="1076179"/>
    <lineage>
        <taxon>unclassified sequences</taxon>
        <taxon>metagenomes</taxon>
        <taxon>ecological metagenomes</taxon>
    </lineage>
</organism>
<dbReference type="InterPro" id="IPR050406">
    <property type="entry name" value="FGGY_Carb_Kinase"/>
</dbReference>
<gene>
    <name evidence="5" type="primary">xylB_25</name>
    <name evidence="5" type="ORF">SDC9_92575</name>
</gene>